<dbReference type="SMART" id="SM00271">
    <property type="entry name" value="DnaJ"/>
    <property type="match status" value="1"/>
</dbReference>
<dbReference type="InterPro" id="IPR001623">
    <property type="entry name" value="DnaJ_domain"/>
</dbReference>
<gene>
    <name evidence="3" type="ORF">MICPUCDRAFT_6491</name>
</gene>
<dbReference type="eggNOG" id="KOG0719">
    <property type="taxonomic scope" value="Eukaryota"/>
</dbReference>
<dbReference type="OrthoDB" id="496696at2759"/>
<sequence length="229" mass="25772">KDLYELIGVSKSASSGEIKKAYHKMALKLHPDKNPSEDAAVQFQTLQKVYGVLSDADKRRVYDETGRFDDADGLSDEKFNSLYEYYRGIYKQVTEEDIESFELEYRGGDEEKKDLLEAYEKFAGNMSKVFMWVMCSEEAVDSHRFADVVDAAVDARESKRYPAFTSWAAKIRKKPAPKDPLKPRPKKKKKAASAGGGGEGDLMAIIQARQNARAAAADDLFARLEEKYG</sequence>
<dbReference type="InterPro" id="IPR036869">
    <property type="entry name" value="J_dom_sf"/>
</dbReference>
<reference evidence="3 4" key="1">
    <citation type="journal article" date="2009" name="Science">
        <title>Green evolution and dynamic adaptations revealed by genomes of the marine picoeukaryotes Micromonas.</title>
        <authorList>
            <person name="Worden A.Z."/>
            <person name="Lee J.H."/>
            <person name="Mock T."/>
            <person name="Rouze P."/>
            <person name="Simmons M.P."/>
            <person name="Aerts A.L."/>
            <person name="Allen A.E."/>
            <person name="Cuvelier M.L."/>
            <person name="Derelle E."/>
            <person name="Everett M.V."/>
            <person name="Foulon E."/>
            <person name="Grimwood J."/>
            <person name="Gundlach H."/>
            <person name="Henrissat B."/>
            <person name="Napoli C."/>
            <person name="McDonald S.M."/>
            <person name="Parker M.S."/>
            <person name="Rombauts S."/>
            <person name="Salamov A."/>
            <person name="Von Dassow P."/>
            <person name="Badger J.H."/>
            <person name="Coutinho P.M."/>
            <person name="Demir E."/>
            <person name="Dubchak I."/>
            <person name="Gentemann C."/>
            <person name="Eikrem W."/>
            <person name="Gready J.E."/>
            <person name="John U."/>
            <person name="Lanier W."/>
            <person name="Lindquist E.A."/>
            <person name="Lucas S."/>
            <person name="Mayer K.F."/>
            <person name="Moreau H."/>
            <person name="Not F."/>
            <person name="Otillar R."/>
            <person name="Panaud O."/>
            <person name="Pangilinan J."/>
            <person name="Paulsen I."/>
            <person name="Piegu B."/>
            <person name="Poliakov A."/>
            <person name="Robbens S."/>
            <person name="Schmutz J."/>
            <person name="Toulza E."/>
            <person name="Wyss T."/>
            <person name="Zelensky A."/>
            <person name="Zhou K."/>
            <person name="Armbrust E.V."/>
            <person name="Bhattacharya D."/>
            <person name="Goodenough U.W."/>
            <person name="Van de Peer Y."/>
            <person name="Grigoriev I.V."/>
        </authorList>
    </citation>
    <scope>NUCLEOTIDE SEQUENCE [LARGE SCALE GENOMIC DNA]</scope>
    <source>
        <strain evidence="3 4">CCMP1545</strain>
    </source>
</reference>
<dbReference type="Gene3D" id="1.10.287.110">
    <property type="entry name" value="DnaJ domain"/>
    <property type="match status" value="1"/>
</dbReference>
<evidence type="ECO:0000259" key="2">
    <source>
        <dbReference type="PROSITE" id="PS50076"/>
    </source>
</evidence>
<dbReference type="InterPro" id="IPR056453">
    <property type="entry name" value="HTH_DNAJC9"/>
</dbReference>
<dbReference type="PROSITE" id="PS50076">
    <property type="entry name" value="DNAJ_2"/>
    <property type="match status" value="1"/>
</dbReference>
<dbReference type="RefSeq" id="XP_003060420.1">
    <property type="nucleotide sequence ID" value="XM_003060374.1"/>
</dbReference>
<dbReference type="OMA" id="WLDLWSK"/>
<organism evidence="4">
    <name type="scientific">Micromonas pusilla (strain CCMP1545)</name>
    <name type="common">Picoplanktonic green alga</name>
    <dbReference type="NCBI Taxonomy" id="564608"/>
    <lineage>
        <taxon>Eukaryota</taxon>
        <taxon>Viridiplantae</taxon>
        <taxon>Chlorophyta</taxon>
        <taxon>Mamiellophyceae</taxon>
        <taxon>Mamiellales</taxon>
        <taxon>Mamiellaceae</taxon>
        <taxon>Micromonas</taxon>
    </lineage>
</organism>
<dbReference type="CDD" id="cd06257">
    <property type="entry name" value="DnaJ"/>
    <property type="match status" value="1"/>
</dbReference>
<keyword evidence="4" id="KW-1185">Reference proteome</keyword>
<dbReference type="GeneID" id="9686152"/>
<feature type="region of interest" description="Disordered" evidence="1">
    <location>
        <begin position="175"/>
        <end position="199"/>
    </location>
</feature>
<evidence type="ECO:0000313" key="4">
    <source>
        <dbReference type="Proteomes" id="UP000001876"/>
    </source>
</evidence>
<dbReference type="PANTHER" id="PTHR44916:SF1">
    <property type="entry name" value="CHAPERONE DNAJ-DOMAIN SUPERFAMILY PROTEIN-RELATED"/>
    <property type="match status" value="1"/>
</dbReference>
<feature type="non-terminal residue" evidence="3">
    <location>
        <position position="229"/>
    </location>
</feature>
<dbReference type="PRINTS" id="PR00625">
    <property type="entry name" value="JDOMAIN"/>
</dbReference>
<feature type="domain" description="J" evidence="2">
    <location>
        <begin position="2"/>
        <end position="66"/>
    </location>
</feature>
<dbReference type="Pfam" id="PF23302">
    <property type="entry name" value="HTH_DNAJC9"/>
    <property type="match status" value="1"/>
</dbReference>
<feature type="non-terminal residue" evidence="3">
    <location>
        <position position="1"/>
    </location>
</feature>
<protein>
    <submittedName>
        <fullName evidence="3">Predicted protein</fullName>
    </submittedName>
</protein>
<dbReference type="AlphaFoldDB" id="C1MXL9"/>
<dbReference type="EMBL" id="GG663742">
    <property type="protein sequence ID" value="EEH55189.1"/>
    <property type="molecule type" value="Genomic_DNA"/>
</dbReference>
<dbReference type="Pfam" id="PF00226">
    <property type="entry name" value="DnaJ"/>
    <property type="match status" value="1"/>
</dbReference>
<accession>C1MXL9</accession>
<dbReference type="Proteomes" id="UP000001876">
    <property type="component" value="Unassembled WGS sequence"/>
</dbReference>
<evidence type="ECO:0000313" key="3">
    <source>
        <dbReference type="EMBL" id="EEH55189.1"/>
    </source>
</evidence>
<evidence type="ECO:0000256" key="1">
    <source>
        <dbReference type="SAM" id="MobiDB-lite"/>
    </source>
</evidence>
<name>C1MXL9_MICPC</name>
<dbReference type="PANTHER" id="PTHR44916">
    <property type="entry name" value="CHAPERONE DNAJ-DOMAIN SUPERFAMILY PROTEIN-RELATED"/>
    <property type="match status" value="1"/>
</dbReference>
<dbReference type="InterPro" id="IPR042977">
    <property type="entry name" value="AtJ6-like"/>
</dbReference>
<dbReference type="KEGG" id="mpp:MICPUCDRAFT_6491"/>
<dbReference type="SUPFAM" id="SSF46565">
    <property type="entry name" value="Chaperone J-domain"/>
    <property type="match status" value="1"/>
</dbReference>
<proteinExistence type="predicted"/>